<evidence type="ECO:0000256" key="2">
    <source>
        <dbReference type="ARBA" id="ARBA00022840"/>
    </source>
</evidence>
<feature type="compositionally biased region" description="Polar residues" evidence="3">
    <location>
        <begin position="235"/>
        <end position="246"/>
    </location>
</feature>
<dbReference type="PANTHER" id="PTHR24346">
    <property type="entry name" value="MAP/MICROTUBULE AFFINITY-REGULATING KINASE"/>
    <property type="match status" value="1"/>
</dbReference>
<keyword evidence="4" id="KW-0472">Membrane</keyword>
<evidence type="ECO:0000256" key="1">
    <source>
        <dbReference type="ARBA" id="ARBA00022741"/>
    </source>
</evidence>
<proteinExistence type="predicted"/>
<organism evidence="6 7">
    <name type="scientific">Streptomyces violaceolatus</name>
    <dbReference type="NCBI Taxonomy" id="67378"/>
    <lineage>
        <taxon>Bacteria</taxon>
        <taxon>Bacillati</taxon>
        <taxon>Actinomycetota</taxon>
        <taxon>Actinomycetes</taxon>
        <taxon>Kitasatosporales</taxon>
        <taxon>Streptomycetaceae</taxon>
        <taxon>Streptomyces</taxon>
        <taxon>Streptomyces violaceoruber group</taxon>
    </lineage>
</organism>
<evidence type="ECO:0000256" key="4">
    <source>
        <dbReference type="SAM" id="Phobius"/>
    </source>
</evidence>
<keyword evidence="6" id="KW-0418">Kinase</keyword>
<dbReference type="PROSITE" id="PS50011">
    <property type="entry name" value="PROTEIN_KINASE_DOM"/>
    <property type="match status" value="1"/>
</dbReference>
<dbReference type="SUPFAM" id="SSF56112">
    <property type="entry name" value="Protein kinase-like (PK-like)"/>
    <property type="match status" value="1"/>
</dbReference>
<keyword evidence="6" id="KW-0808">Transferase</keyword>
<feature type="compositionally biased region" description="Basic and acidic residues" evidence="3">
    <location>
        <begin position="110"/>
        <end position="119"/>
    </location>
</feature>
<dbReference type="PANTHER" id="PTHR24346:SF30">
    <property type="entry name" value="MATERNAL EMBRYONIC LEUCINE ZIPPER KINASE"/>
    <property type="match status" value="1"/>
</dbReference>
<keyword evidence="4" id="KW-1133">Transmembrane helix</keyword>
<dbReference type="SMART" id="SM00220">
    <property type="entry name" value="S_TKc"/>
    <property type="match status" value="1"/>
</dbReference>
<dbReference type="EMBL" id="BAAASK010000045">
    <property type="protein sequence ID" value="GAA2703916.1"/>
    <property type="molecule type" value="Genomic_DNA"/>
</dbReference>
<evidence type="ECO:0000256" key="3">
    <source>
        <dbReference type="SAM" id="MobiDB-lite"/>
    </source>
</evidence>
<comment type="caution">
    <text evidence="6">The sequence shown here is derived from an EMBL/GenBank/DDBJ whole genome shotgun (WGS) entry which is preliminary data.</text>
</comment>
<feature type="compositionally biased region" description="Gly residues" evidence="3">
    <location>
        <begin position="276"/>
        <end position="287"/>
    </location>
</feature>
<dbReference type="RefSeq" id="WP_344572480.1">
    <property type="nucleotide sequence ID" value="NZ_BAAASK010000045.1"/>
</dbReference>
<evidence type="ECO:0000313" key="7">
    <source>
        <dbReference type="Proteomes" id="UP001499989"/>
    </source>
</evidence>
<sequence length="766" mass="80162">MTEPYAVPVPRGYRVGVWEVHAPIATGAFGSVYAARRTGGDDTKASPTRPGGDDNTKAPPTRPGGDDNTKAPPTRPGGDGTGHRPSRPGTTDTVGTDDSHGTGSHTPSRAHTDTAHPAEGDTDNPGHTSGDVTTGTDGTGRSHGTGTGTHAPSRTHTDTAHPAEGDTDDPGHTSGNGTTGTDGTGRSHETGTGTHTPSPAHTDTAHPAEGDTDNPGHTSGNGTTGTDGTGRSHETGTGTHTPSPAHTDTAHPAEGDTDDPGHTSGDGTARRPGRAGVVGAGRGGDAGGEVPDTVALKFLPTGTGTPRQLAHLRDLVEREVELLRRLRRPRLIRMYETLTVDDPAHPRLDGATVLVLERAEGSLSALLAATPRPPAGPALLAQVCEGLQQLHRAGWVHGDLKPANVLLMADGSARLADFNMAAELEGTHAYTPAFSTPDYTPPELLWSEIGERGRRIRPSADVWAFGVLAHLVLTGSFPLPGGTPTARRDAAVAYARGGHELRLSPELPPGWREIVRACLTRTHADRIGTDALLRRVTGTTEGASGGAGFSPRTRARPRRRVLAALAAGLLALAALGYGVARWAGDGREPAAGPRPGGTGSVAAASYGAAELRTDRDVPPAYRLLIVETAHDCDREEVSPALIAAMLKVESDFDPDLADPAKDEYGIARWTPSVLRWWMNEDGTPGETVPQPPFPPAESVPAMGRYLCWIAPRLDAGLPGDRSVLVAVAYRTSYRKVNDAGGVPPKYRDYADRVAHHLKEYTPRRGK</sequence>
<feature type="compositionally biased region" description="Polar residues" evidence="3">
    <location>
        <begin position="88"/>
        <end position="109"/>
    </location>
</feature>
<dbReference type="Gene3D" id="1.10.530.10">
    <property type="match status" value="1"/>
</dbReference>
<keyword evidence="4" id="KW-0812">Transmembrane</keyword>
<keyword evidence="1" id="KW-0547">Nucleotide-binding</keyword>
<evidence type="ECO:0000313" key="6">
    <source>
        <dbReference type="EMBL" id="GAA2703916.1"/>
    </source>
</evidence>
<feature type="transmembrane region" description="Helical" evidence="4">
    <location>
        <begin position="561"/>
        <end position="580"/>
    </location>
</feature>
<dbReference type="InterPro" id="IPR000719">
    <property type="entry name" value="Prot_kinase_dom"/>
</dbReference>
<reference evidence="6 7" key="1">
    <citation type="journal article" date="2019" name="Int. J. Syst. Evol. Microbiol.">
        <title>The Global Catalogue of Microorganisms (GCM) 10K type strain sequencing project: providing services to taxonomists for standard genome sequencing and annotation.</title>
        <authorList>
            <consortium name="The Broad Institute Genomics Platform"/>
            <consortium name="The Broad Institute Genome Sequencing Center for Infectious Disease"/>
            <person name="Wu L."/>
            <person name="Ma J."/>
        </authorList>
    </citation>
    <scope>NUCLEOTIDE SEQUENCE [LARGE SCALE GENOMIC DNA]</scope>
    <source>
        <strain evidence="6 7">JCM 4531</strain>
    </source>
</reference>
<dbReference type="GO" id="GO:0016301">
    <property type="term" value="F:kinase activity"/>
    <property type="evidence" value="ECO:0007669"/>
    <property type="project" value="UniProtKB-KW"/>
</dbReference>
<protein>
    <submittedName>
        <fullName evidence="6">Protein kinase</fullName>
    </submittedName>
</protein>
<dbReference type="InterPro" id="IPR023346">
    <property type="entry name" value="Lysozyme-like_dom_sf"/>
</dbReference>
<evidence type="ECO:0000259" key="5">
    <source>
        <dbReference type="PROSITE" id="PS50011"/>
    </source>
</evidence>
<feature type="compositionally biased region" description="Gly residues" evidence="3">
    <location>
        <begin position="137"/>
        <end position="147"/>
    </location>
</feature>
<keyword evidence="2" id="KW-0067">ATP-binding</keyword>
<feature type="compositionally biased region" description="Basic and acidic residues" evidence="3">
    <location>
        <begin position="155"/>
        <end position="164"/>
    </location>
</feature>
<dbReference type="Pfam" id="PF00069">
    <property type="entry name" value="Pkinase"/>
    <property type="match status" value="1"/>
</dbReference>
<dbReference type="Gene3D" id="1.10.510.10">
    <property type="entry name" value="Transferase(Phosphotransferase) domain 1"/>
    <property type="match status" value="1"/>
</dbReference>
<feature type="compositionally biased region" description="Polar residues" evidence="3">
    <location>
        <begin position="190"/>
        <end position="201"/>
    </location>
</feature>
<gene>
    <name evidence="6" type="ORF">GCM10010310_77010</name>
</gene>
<keyword evidence="7" id="KW-1185">Reference proteome</keyword>
<feature type="domain" description="Protein kinase" evidence="5">
    <location>
        <begin position="272"/>
        <end position="540"/>
    </location>
</feature>
<feature type="region of interest" description="Disordered" evidence="3">
    <location>
        <begin position="28"/>
        <end position="290"/>
    </location>
</feature>
<feature type="transmembrane region" description="Helical" evidence="4">
    <location>
        <begin position="462"/>
        <end position="479"/>
    </location>
</feature>
<dbReference type="Proteomes" id="UP001499989">
    <property type="component" value="Unassembled WGS sequence"/>
</dbReference>
<dbReference type="InterPro" id="IPR011009">
    <property type="entry name" value="Kinase-like_dom_sf"/>
</dbReference>
<dbReference type="CDD" id="cd00254">
    <property type="entry name" value="LT-like"/>
    <property type="match status" value="1"/>
</dbReference>
<dbReference type="SUPFAM" id="SSF53955">
    <property type="entry name" value="Lysozyme-like"/>
    <property type="match status" value="1"/>
</dbReference>
<feature type="compositionally biased region" description="Low complexity" evidence="3">
    <location>
        <begin position="126"/>
        <end position="136"/>
    </location>
</feature>
<name>A0ABN3TIQ6_9ACTN</name>
<accession>A0ABN3TIQ6</accession>